<reference evidence="3 4" key="1">
    <citation type="journal article" date="2010" name="Stand. Genomic Sci.">
        <title>Complete genome sequence of Ilyobacter polytropus type strain (CuHbu1).</title>
        <authorList>
            <person name="Sikorski J."/>
            <person name="Chertkov O."/>
            <person name="Lapidus A."/>
            <person name="Nolan M."/>
            <person name="Lucas S."/>
            <person name="Del Rio T.G."/>
            <person name="Tice H."/>
            <person name="Cheng J.F."/>
            <person name="Tapia R."/>
            <person name="Han C."/>
            <person name="Goodwin L."/>
            <person name="Pitluck S."/>
            <person name="Liolios K."/>
            <person name="Ivanova N."/>
            <person name="Mavromatis K."/>
            <person name="Mikhailova N."/>
            <person name="Pati A."/>
            <person name="Chen A."/>
            <person name="Palaniappan K."/>
            <person name="Land M."/>
            <person name="Hauser L."/>
            <person name="Chang Y.J."/>
            <person name="Jeffries C.D."/>
            <person name="Brambilla E."/>
            <person name="Yasawong M."/>
            <person name="Rohde M."/>
            <person name="Pukall R."/>
            <person name="Spring S."/>
            <person name="Goker M."/>
            <person name="Woyke T."/>
            <person name="Bristow J."/>
            <person name="Eisen J.A."/>
            <person name="Markowitz V."/>
            <person name="Hugenholtz P."/>
            <person name="Kyrpides N.C."/>
            <person name="Klenk H.P."/>
        </authorList>
    </citation>
    <scope>NUCLEOTIDE SEQUENCE [LARGE SCALE GENOMIC DNA]</scope>
    <source>
        <strain evidence="4">ATCC 51220 / DSM 2926 / LMG 16218 / CuHBu1</strain>
    </source>
</reference>
<dbReference type="EMBL" id="CP002281">
    <property type="protein sequence ID" value="ADO82925.1"/>
    <property type="molecule type" value="Genomic_DNA"/>
</dbReference>
<organism evidence="3 4">
    <name type="scientific">Ilyobacter polytropus (strain ATCC 51220 / DSM 2926 / LMG 16218 / CuHBu1)</name>
    <dbReference type="NCBI Taxonomy" id="572544"/>
    <lineage>
        <taxon>Bacteria</taxon>
        <taxon>Fusobacteriati</taxon>
        <taxon>Fusobacteriota</taxon>
        <taxon>Fusobacteriia</taxon>
        <taxon>Fusobacteriales</taxon>
        <taxon>Fusobacteriaceae</taxon>
        <taxon>Ilyobacter</taxon>
    </lineage>
</organism>
<keyword evidence="4" id="KW-1185">Reference proteome</keyword>
<dbReference type="KEGG" id="ipo:Ilyop_1144"/>
<evidence type="ECO:0008006" key="5">
    <source>
        <dbReference type="Google" id="ProtNLM"/>
    </source>
</evidence>
<accession>E3H7X3</accession>
<dbReference type="SUPFAM" id="SSF51735">
    <property type="entry name" value="NAD(P)-binding Rossmann-fold domains"/>
    <property type="match status" value="1"/>
</dbReference>
<name>E3H7X3_ILYPC</name>
<proteinExistence type="predicted"/>
<feature type="domain" description="Putative oxidoreductase/dehydrogenase Rossmann-like" evidence="1">
    <location>
        <begin position="2"/>
        <end position="115"/>
    </location>
</feature>
<protein>
    <recommendedName>
        <fullName evidence="5">DUF2520 domain-containing protein</fullName>
    </recommendedName>
</protein>
<dbReference type="InterPro" id="IPR018931">
    <property type="entry name" value="DUF2520"/>
</dbReference>
<dbReference type="InterPro" id="IPR019665">
    <property type="entry name" value="OxRdtase/DH_put_Rossmann_dom"/>
</dbReference>
<dbReference type="AlphaFoldDB" id="E3H7X3"/>
<dbReference type="Pfam" id="PF10728">
    <property type="entry name" value="DUF2520"/>
    <property type="match status" value="1"/>
</dbReference>
<dbReference type="InterPro" id="IPR037108">
    <property type="entry name" value="TM1727-like_C_sf"/>
</dbReference>
<evidence type="ECO:0000313" key="4">
    <source>
        <dbReference type="Proteomes" id="UP000006875"/>
    </source>
</evidence>
<dbReference type="Gene3D" id="3.40.50.720">
    <property type="entry name" value="NAD(P)-binding Rossmann-like Domain"/>
    <property type="match status" value="1"/>
</dbReference>
<gene>
    <name evidence="3" type="ordered locus">Ilyop_1144</name>
</gene>
<dbReference type="InterPro" id="IPR008927">
    <property type="entry name" value="6-PGluconate_DH-like_C_sf"/>
</dbReference>
<dbReference type="OrthoDB" id="9810755at2"/>
<dbReference type="Proteomes" id="UP000006875">
    <property type="component" value="Chromosome"/>
</dbReference>
<evidence type="ECO:0000313" key="3">
    <source>
        <dbReference type="EMBL" id="ADO82925.1"/>
    </source>
</evidence>
<dbReference type="eggNOG" id="COG5495">
    <property type="taxonomic scope" value="Bacteria"/>
</dbReference>
<dbReference type="Pfam" id="PF10727">
    <property type="entry name" value="Rossmann-like"/>
    <property type="match status" value="1"/>
</dbReference>
<dbReference type="SUPFAM" id="SSF48179">
    <property type="entry name" value="6-phosphogluconate dehydrogenase C-terminal domain-like"/>
    <property type="match status" value="1"/>
</dbReference>
<evidence type="ECO:0000259" key="2">
    <source>
        <dbReference type="Pfam" id="PF10728"/>
    </source>
</evidence>
<dbReference type="Gene3D" id="1.10.1040.20">
    <property type="entry name" value="ProC-like, C-terminal domain"/>
    <property type="match status" value="1"/>
</dbReference>
<dbReference type="PANTHER" id="PTHR40459">
    <property type="entry name" value="CONSERVED HYPOTHETICAL ALANINE AND LEUCINE RICH PROTEIN"/>
    <property type="match status" value="1"/>
</dbReference>
<dbReference type="HOGENOM" id="CLU_055635_1_0_0"/>
<feature type="domain" description="DUF2520" evidence="2">
    <location>
        <begin position="136"/>
        <end position="251"/>
    </location>
</feature>
<dbReference type="STRING" id="572544.Ilyop_1144"/>
<evidence type="ECO:0000259" key="1">
    <source>
        <dbReference type="Pfam" id="PF10727"/>
    </source>
</evidence>
<dbReference type="PANTHER" id="PTHR40459:SF1">
    <property type="entry name" value="CONSERVED HYPOTHETICAL ALANINE AND LEUCINE RICH PROTEIN"/>
    <property type="match status" value="1"/>
</dbReference>
<sequence length="275" mass="30969">MKISFIGAGKIGLSLGRYFVNKNLKVVGYFDISKSLADKAAAETETIVFQNYREIIDQSDIIFVTVPDGVINSVWENLLTYKIKDKLVVHTSGALSSQVFSGARERNCKVMSIHPMMTFAGGDTEIEKMEKMPLTIEGDLEKFKYFLEKLPNNKFAISPDKKVNYHLAGVFASNLLISVIHRAIENIEKSGLEAGKEIIFPIIEKTIENIKEKGTSRSITGPLERGDIDTILKHLEVQHGVEKKLYKAASLELLEILKDNDRDYSEIKKLLEEEE</sequence>
<dbReference type="InterPro" id="IPR036291">
    <property type="entry name" value="NAD(P)-bd_dom_sf"/>
</dbReference>